<dbReference type="GO" id="GO:0005741">
    <property type="term" value="C:mitochondrial outer membrane"/>
    <property type="evidence" value="ECO:0007669"/>
    <property type="project" value="UniProtKB-SubCell"/>
</dbReference>
<evidence type="ECO:0000313" key="4">
    <source>
        <dbReference type="Proteomes" id="UP000001072"/>
    </source>
</evidence>
<comment type="similarity">
    <text evidence="2">Belongs to the FMP52 family.</text>
</comment>
<protein>
    <recommendedName>
        <fullName evidence="5">NAD(P)-binding domain-containing protein</fullName>
    </recommendedName>
</protein>
<dbReference type="eggNOG" id="KOG4039">
    <property type="taxonomic scope" value="Eukaryota"/>
</dbReference>
<comment type="subcellular location">
    <subcellularLocation>
        <location evidence="1">Mitochondrion outer membrane</location>
        <topology evidence="1">Peripheral membrane protein</topology>
    </subcellularLocation>
</comment>
<dbReference type="SUPFAM" id="SSF51735">
    <property type="entry name" value="NAD(P)-binding Rossmann-fold domains"/>
    <property type="match status" value="1"/>
</dbReference>
<dbReference type="InterPro" id="IPR036291">
    <property type="entry name" value="NAD(P)-bd_dom_sf"/>
</dbReference>
<evidence type="ECO:0000256" key="1">
    <source>
        <dbReference type="ARBA" id="ARBA00004450"/>
    </source>
</evidence>
<evidence type="ECO:0008006" key="5">
    <source>
        <dbReference type="Google" id="ProtNLM"/>
    </source>
</evidence>
<evidence type="ECO:0000256" key="2">
    <source>
        <dbReference type="ARBA" id="ARBA00006617"/>
    </source>
</evidence>
<accession>F4REV0</accession>
<dbReference type="OrthoDB" id="430436at2759"/>
<reference evidence="4" key="1">
    <citation type="journal article" date="2011" name="Proc. Natl. Acad. Sci. U.S.A.">
        <title>Obligate biotrophy features unraveled by the genomic analysis of rust fungi.</title>
        <authorList>
            <person name="Duplessis S."/>
            <person name="Cuomo C.A."/>
            <person name="Lin Y.-C."/>
            <person name="Aerts A."/>
            <person name="Tisserant E."/>
            <person name="Veneault-Fourrey C."/>
            <person name="Joly D.L."/>
            <person name="Hacquard S."/>
            <person name="Amselem J."/>
            <person name="Cantarel B.L."/>
            <person name="Chiu R."/>
            <person name="Coutinho P.M."/>
            <person name="Feau N."/>
            <person name="Field M."/>
            <person name="Frey P."/>
            <person name="Gelhaye E."/>
            <person name="Goldberg J."/>
            <person name="Grabherr M.G."/>
            <person name="Kodira C.D."/>
            <person name="Kohler A."/>
            <person name="Kuees U."/>
            <person name="Lindquist E.A."/>
            <person name="Lucas S.M."/>
            <person name="Mago R."/>
            <person name="Mauceli E."/>
            <person name="Morin E."/>
            <person name="Murat C."/>
            <person name="Pangilinan J.L."/>
            <person name="Park R."/>
            <person name="Pearson M."/>
            <person name="Quesneville H."/>
            <person name="Rouhier N."/>
            <person name="Sakthikumar S."/>
            <person name="Salamov A.A."/>
            <person name="Schmutz J."/>
            <person name="Selles B."/>
            <person name="Shapiro H."/>
            <person name="Tanguay P."/>
            <person name="Tuskan G.A."/>
            <person name="Henrissat B."/>
            <person name="Van de Peer Y."/>
            <person name="Rouze P."/>
            <person name="Ellis J.G."/>
            <person name="Dodds P.N."/>
            <person name="Schein J.E."/>
            <person name="Zhong S."/>
            <person name="Hamelin R.C."/>
            <person name="Grigoriev I.V."/>
            <person name="Szabo L.J."/>
            <person name="Martin F."/>
        </authorList>
    </citation>
    <scope>NUCLEOTIDE SEQUENCE [LARGE SCALE GENOMIC DNA]</scope>
    <source>
        <strain evidence="4">98AG31 / pathotype 3-4-7</strain>
    </source>
</reference>
<evidence type="ECO:0000313" key="3">
    <source>
        <dbReference type="EMBL" id="EGG09166.1"/>
    </source>
</evidence>
<proteinExistence type="inferred from homology"/>
<dbReference type="Gene3D" id="3.40.50.720">
    <property type="entry name" value="NAD(P)-binding Rossmann-like Domain"/>
    <property type="match status" value="1"/>
</dbReference>
<dbReference type="KEGG" id="mlr:MELLADRAFT_115845"/>
<sequence length="213" mass="22596">MSKQLKVMTLGATGQTGRHLLTNLLLNPSISNITDAGRRSAIDSGITLGTTRKNAGSAERFETIDRGYPVLFAKLARDTNKKPQTLVYLSSSGASPTSPFLYPKSKGLTELELSALGYDQTIVFRPGYLAGTNRNESRMAESIFGKVMGLASFVTDSAQIPVSSLGLAISKAGVLGYSGLEKHGIGSKVSGKDGHEFWLLGNADAIKLAQLDT</sequence>
<dbReference type="RefSeq" id="XP_007407526.1">
    <property type="nucleotide sequence ID" value="XM_007407464.1"/>
</dbReference>
<dbReference type="Proteomes" id="UP000001072">
    <property type="component" value="Unassembled WGS sequence"/>
</dbReference>
<dbReference type="VEuPathDB" id="FungiDB:MELLADRAFT_115845"/>
<organism evidence="4">
    <name type="scientific">Melampsora larici-populina (strain 98AG31 / pathotype 3-4-7)</name>
    <name type="common">Poplar leaf rust fungus</name>
    <dbReference type="NCBI Taxonomy" id="747676"/>
    <lineage>
        <taxon>Eukaryota</taxon>
        <taxon>Fungi</taxon>
        <taxon>Dikarya</taxon>
        <taxon>Basidiomycota</taxon>
        <taxon>Pucciniomycotina</taxon>
        <taxon>Pucciniomycetes</taxon>
        <taxon>Pucciniales</taxon>
        <taxon>Melampsoraceae</taxon>
        <taxon>Melampsora</taxon>
    </lineage>
</organism>
<dbReference type="AlphaFoldDB" id="F4REV0"/>
<dbReference type="PANTHER" id="PTHR14097">
    <property type="entry name" value="OXIDOREDUCTASE HTATIP2"/>
    <property type="match status" value="1"/>
</dbReference>
<dbReference type="GeneID" id="18925694"/>
<gene>
    <name evidence="3" type="ORF">MELLADRAFT_115845</name>
</gene>
<dbReference type="InParanoid" id="F4REV0"/>
<dbReference type="EMBL" id="GL883098">
    <property type="protein sequence ID" value="EGG09166.1"/>
    <property type="molecule type" value="Genomic_DNA"/>
</dbReference>
<name>F4REV0_MELLP</name>
<dbReference type="STRING" id="747676.F4REV0"/>
<dbReference type="HOGENOM" id="CLU_071330_3_1_1"/>
<keyword evidence="4" id="KW-1185">Reference proteome</keyword>
<dbReference type="PANTHER" id="PTHR14097:SF7">
    <property type="entry name" value="OXIDOREDUCTASE HTATIP2"/>
    <property type="match status" value="1"/>
</dbReference>